<keyword evidence="2" id="KW-1185">Reference proteome</keyword>
<dbReference type="Proteomes" id="UP000770661">
    <property type="component" value="Unassembled WGS sequence"/>
</dbReference>
<dbReference type="EMBL" id="JACEEZ010001515">
    <property type="protein sequence ID" value="KAG0729123.1"/>
    <property type="molecule type" value="Genomic_DNA"/>
</dbReference>
<protein>
    <submittedName>
        <fullName evidence="1">Uncharacterized protein</fullName>
    </submittedName>
</protein>
<name>A0A8J5CQS7_CHIOP</name>
<dbReference type="AlphaFoldDB" id="A0A8J5CQS7"/>
<organism evidence="1 2">
    <name type="scientific">Chionoecetes opilio</name>
    <name type="common">Atlantic snow crab</name>
    <name type="synonym">Cancer opilio</name>
    <dbReference type="NCBI Taxonomy" id="41210"/>
    <lineage>
        <taxon>Eukaryota</taxon>
        <taxon>Metazoa</taxon>
        <taxon>Ecdysozoa</taxon>
        <taxon>Arthropoda</taxon>
        <taxon>Crustacea</taxon>
        <taxon>Multicrustacea</taxon>
        <taxon>Malacostraca</taxon>
        <taxon>Eumalacostraca</taxon>
        <taxon>Eucarida</taxon>
        <taxon>Decapoda</taxon>
        <taxon>Pleocyemata</taxon>
        <taxon>Brachyura</taxon>
        <taxon>Eubrachyura</taxon>
        <taxon>Majoidea</taxon>
        <taxon>Majidae</taxon>
        <taxon>Chionoecetes</taxon>
    </lineage>
</organism>
<sequence length="381" mass="43964">MALDQVDGVGFHSELTQTQQVYDGLSSCLQDIKDNIYIMATFADAKSPPVLNALEDANVHYAGFYKFNNSALFASNKGKDESQDSDSDDEESTYICKLFWEMGYRSMTNFFMKLGKTFPASLTLTKQVLEERNHLQLVVIGLQNQIQLGLTKLSNLNQERDMLARLDDDIVGSANHTEVVEVPEIIKIDLNTKEHVTNCIKCNMTCHYPCYIPKDEDKAGCWAMSEQHCRICPGKCYWDIHKNMGFRFDTKWNKEQRTVQELLDRYEKAQKGKLTKESIILSIEQDINEHANKVLDMIREAQKHVEHLDDIALKPNPLSTKEYIELMIESEKMQKRHNFGKRIQMLQKIKDEVSVFQGVRGNFRNHSGEGLLKYFQDLMIQ</sequence>
<evidence type="ECO:0000313" key="1">
    <source>
        <dbReference type="EMBL" id="KAG0729123.1"/>
    </source>
</evidence>
<proteinExistence type="predicted"/>
<dbReference type="PANTHER" id="PTHR32046:SF14">
    <property type="match status" value="1"/>
</dbReference>
<evidence type="ECO:0000313" key="2">
    <source>
        <dbReference type="Proteomes" id="UP000770661"/>
    </source>
</evidence>
<reference evidence="1" key="1">
    <citation type="submission" date="2020-07" db="EMBL/GenBank/DDBJ databases">
        <title>The High-quality genome of the commercially important snow crab, Chionoecetes opilio.</title>
        <authorList>
            <person name="Jeong J.-H."/>
            <person name="Ryu S."/>
        </authorList>
    </citation>
    <scope>NUCLEOTIDE SEQUENCE</scope>
    <source>
        <strain evidence="1">MADBK_172401_WGS</strain>
        <tissue evidence="1">Digestive gland</tissue>
    </source>
</reference>
<gene>
    <name evidence="1" type="ORF">GWK47_003564</name>
</gene>
<dbReference type="OrthoDB" id="2386367at2759"/>
<comment type="caution">
    <text evidence="1">The sequence shown here is derived from an EMBL/GenBank/DDBJ whole genome shotgun (WGS) entry which is preliminary data.</text>
</comment>
<dbReference type="PANTHER" id="PTHR32046">
    <property type="entry name" value="G DOMAIN-CONTAINING PROTEIN"/>
    <property type="match status" value="1"/>
</dbReference>
<accession>A0A8J5CQS7</accession>